<sequence length="115" mass="12552">MIAQVRLEESEKLLDQQTFYWAGTTPCHSSSTLLCVFLSRLGSSSGICGCLLICYFIRSDLVAALHSNFTARLVLRGLSCPSRHQSLIARPGESGLSHCLGLSAFEGTHNPWRAP</sequence>
<protein>
    <submittedName>
        <fullName evidence="1">Uncharacterized protein</fullName>
    </submittedName>
</protein>
<dbReference type="EMBL" id="CCYA01000264">
    <property type="protein sequence ID" value="CEH15532.1"/>
    <property type="molecule type" value="Genomic_DNA"/>
</dbReference>
<keyword evidence="2" id="KW-1185">Reference proteome</keyword>
<dbReference type="Proteomes" id="UP000054845">
    <property type="component" value="Unassembled WGS sequence"/>
</dbReference>
<evidence type="ECO:0000313" key="1">
    <source>
        <dbReference type="EMBL" id="CEH15532.1"/>
    </source>
</evidence>
<organism evidence="1 2">
    <name type="scientific">Ceraceosorus bombacis</name>
    <dbReference type="NCBI Taxonomy" id="401625"/>
    <lineage>
        <taxon>Eukaryota</taxon>
        <taxon>Fungi</taxon>
        <taxon>Dikarya</taxon>
        <taxon>Basidiomycota</taxon>
        <taxon>Ustilaginomycotina</taxon>
        <taxon>Exobasidiomycetes</taxon>
        <taxon>Ceraceosorales</taxon>
        <taxon>Ceraceosoraceae</taxon>
        <taxon>Ceraceosorus</taxon>
    </lineage>
</organism>
<evidence type="ECO:0000313" key="2">
    <source>
        <dbReference type="Proteomes" id="UP000054845"/>
    </source>
</evidence>
<reference evidence="1 2" key="1">
    <citation type="submission" date="2014-09" db="EMBL/GenBank/DDBJ databases">
        <authorList>
            <person name="Magalhaes I.L.F."/>
            <person name="Oliveira U."/>
            <person name="Santos F.R."/>
            <person name="Vidigal T.H.D.A."/>
            <person name="Brescovit A.D."/>
            <person name="Santos A.J."/>
        </authorList>
    </citation>
    <scope>NUCLEOTIDE SEQUENCE [LARGE SCALE GENOMIC DNA]</scope>
</reference>
<proteinExistence type="predicted"/>
<name>A0A0P1BHK4_9BASI</name>
<accession>A0A0P1BHK4</accession>
<dbReference type="AlphaFoldDB" id="A0A0P1BHK4"/>